<name>A0A0E9S5L8_ANGAN</name>
<organism evidence="1">
    <name type="scientific">Anguilla anguilla</name>
    <name type="common">European freshwater eel</name>
    <name type="synonym">Muraena anguilla</name>
    <dbReference type="NCBI Taxonomy" id="7936"/>
    <lineage>
        <taxon>Eukaryota</taxon>
        <taxon>Metazoa</taxon>
        <taxon>Chordata</taxon>
        <taxon>Craniata</taxon>
        <taxon>Vertebrata</taxon>
        <taxon>Euteleostomi</taxon>
        <taxon>Actinopterygii</taxon>
        <taxon>Neopterygii</taxon>
        <taxon>Teleostei</taxon>
        <taxon>Anguilliformes</taxon>
        <taxon>Anguillidae</taxon>
        <taxon>Anguilla</taxon>
    </lineage>
</organism>
<sequence length="72" mass="8209">MDYILQYTEAIQVTESTLLKCTTAFSHMQTLCYKPSSLSIMLLCHSTLKAQLSLLKLTSTLMEVIYQVLFMP</sequence>
<accession>A0A0E9S5L8</accession>
<reference evidence="1" key="1">
    <citation type="submission" date="2014-11" db="EMBL/GenBank/DDBJ databases">
        <authorList>
            <person name="Amaro Gonzalez C."/>
        </authorList>
    </citation>
    <scope>NUCLEOTIDE SEQUENCE</scope>
</reference>
<evidence type="ECO:0000313" key="1">
    <source>
        <dbReference type="EMBL" id="JAH35813.1"/>
    </source>
</evidence>
<dbReference type="EMBL" id="GBXM01072764">
    <property type="protein sequence ID" value="JAH35813.1"/>
    <property type="molecule type" value="Transcribed_RNA"/>
</dbReference>
<dbReference type="AlphaFoldDB" id="A0A0E9S5L8"/>
<proteinExistence type="predicted"/>
<reference evidence="1" key="2">
    <citation type="journal article" date="2015" name="Fish Shellfish Immunol.">
        <title>Early steps in the European eel (Anguilla anguilla)-Vibrio vulnificus interaction in the gills: Role of the RtxA13 toxin.</title>
        <authorList>
            <person name="Callol A."/>
            <person name="Pajuelo D."/>
            <person name="Ebbesson L."/>
            <person name="Teles M."/>
            <person name="MacKenzie S."/>
            <person name="Amaro C."/>
        </authorList>
    </citation>
    <scope>NUCLEOTIDE SEQUENCE</scope>
</reference>
<protein>
    <submittedName>
        <fullName evidence="1">Uncharacterized protein</fullName>
    </submittedName>
</protein>